<evidence type="ECO:0000313" key="3">
    <source>
        <dbReference type="Proteomes" id="UP001153076"/>
    </source>
</evidence>
<protein>
    <recommendedName>
        <fullName evidence="1">Reverse transcriptase zinc-binding domain-containing protein</fullName>
    </recommendedName>
</protein>
<dbReference type="PANTHER" id="PTHR36617">
    <property type="entry name" value="PROTEIN, PUTATIVE-RELATED"/>
    <property type="match status" value="1"/>
</dbReference>
<dbReference type="OrthoDB" id="1740412at2759"/>
<dbReference type="AlphaFoldDB" id="A0A9Q1QUD4"/>
<dbReference type="EMBL" id="JAKOGI010000003">
    <property type="protein sequence ID" value="KAJ8452595.1"/>
    <property type="molecule type" value="Genomic_DNA"/>
</dbReference>
<dbReference type="Proteomes" id="UP001153076">
    <property type="component" value="Unassembled WGS sequence"/>
</dbReference>
<sequence>MFTAKPNASNAWKGIVENAWNLREGVRTEVGNGKRTLFWYHNWATAQPLSSNELQLGDENEDQMVWSGSSHGNFSLKSAIAIIRKEAENERDSFWDFVWQRNLPQRINFFLWLAAHERLMTNANRFARGLALSAACTICDSTEETTLHLLRDCSLARSVWRSLVPHPEQAMFFARPLRN</sequence>
<evidence type="ECO:0000313" key="2">
    <source>
        <dbReference type="EMBL" id="KAJ8452595.1"/>
    </source>
</evidence>
<organism evidence="2 3">
    <name type="scientific">Carnegiea gigantea</name>
    <dbReference type="NCBI Taxonomy" id="171969"/>
    <lineage>
        <taxon>Eukaryota</taxon>
        <taxon>Viridiplantae</taxon>
        <taxon>Streptophyta</taxon>
        <taxon>Embryophyta</taxon>
        <taxon>Tracheophyta</taxon>
        <taxon>Spermatophyta</taxon>
        <taxon>Magnoliopsida</taxon>
        <taxon>eudicotyledons</taxon>
        <taxon>Gunneridae</taxon>
        <taxon>Pentapetalae</taxon>
        <taxon>Caryophyllales</taxon>
        <taxon>Cactineae</taxon>
        <taxon>Cactaceae</taxon>
        <taxon>Cactoideae</taxon>
        <taxon>Echinocereeae</taxon>
        <taxon>Carnegiea</taxon>
    </lineage>
</organism>
<proteinExistence type="predicted"/>
<keyword evidence="3" id="KW-1185">Reference proteome</keyword>
<evidence type="ECO:0000259" key="1">
    <source>
        <dbReference type="Pfam" id="PF13966"/>
    </source>
</evidence>
<dbReference type="Pfam" id="PF13966">
    <property type="entry name" value="zf-RVT"/>
    <property type="match status" value="1"/>
</dbReference>
<comment type="caution">
    <text evidence="2">The sequence shown here is derived from an EMBL/GenBank/DDBJ whole genome shotgun (WGS) entry which is preliminary data.</text>
</comment>
<accession>A0A9Q1QUD4</accession>
<dbReference type="InterPro" id="IPR026960">
    <property type="entry name" value="RVT-Znf"/>
</dbReference>
<gene>
    <name evidence="2" type="ORF">Cgig2_004931</name>
</gene>
<dbReference type="PANTHER" id="PTHR36617:SF15">
    <property type="entry name" value="REVERSE TRANSCRIPTASE ZINC-BINDING DOMAIN-CONTAINING PROTEIN"/>
    <property type="match status" value="1"/>
</dbReference>
<feature type="domain" description="Reverse transcriptase zinc-binding" evidence="1">
    <location>
        <begin position="74"/>
        <end position="160"/>
    </location>
</feature>
<name>A0A9Q1QUD4_9CARY</name>
<reference evidence="2" key="1">
    <citation type="submission" date="2022-04" db="EMBL/GenBank/DDBJ databases">
        <title>Carnegiea gigantea Genome sequencing and assembly v2.</title>
        <authorList>
            <person name="Copetti D."/>
            <person name="Sanderson M.J."/>
            <person name="Burquez A."/>
            <person name="Wojciechowski M.F."/>
        </authorList>
    </citation>
    <scope>NUCLEOTIDE SEQUENCE</scope>
    <source>
        <strain evidence="2">SGP5-SGP5p</strain>
        <tissue evidence="2">Aerial part</tissue>
    </source>
</reference>